<dbReference type="Gene3D" id="3.40.630.10">
    <property type="entry name" value="Zn peptidases"/>
    <property type="match status" value="1"/>
</dbReference>
<evidence type="ECO:0000256" key="5">
    <source>
        <dbReference type="ARBA" id="ARBA00022801"/>
    </source>
</evidence>
<name>A0AAX3X2T9_9BACI</name>
<evidence type="ECO:0000256" key="7">
    <source>
        <dbReference type="ARBA" id="ARBA00023285"/>
    </source>
</evidence>
<dbReference type="NCBIfam" id="TIGR01910">
    <property type="entry name" value="DapE-ArgE"/>
    <property type="match status" value="1"/>
</dbReference>
<comment type="cofactor">
    <cofactor evidence="2">
        <name>Zn(2+)</name>
        <dbReference type="ChEBI" id="CHEBI:29105"/>
    </cofactor>
</comment>
<dbReference type="InterPro" id="IPR036264">
    <property type="entry name" value="Bact_exopeptidase_dim_dom"/>
</dbReference>
<keyword evidence="6" id="KW-0862">Zinc</keyword>
<evidence type="ECO:0000259" key="8">
    <source>
        <dbReference type="Pfam" id="PF07687"/>
    </source>
</evidence>
<keyword evidence="5" id="KW-0378">Hydrolase</keyword>
<proteinExistence type="inferred from homology"/>
<dbReference type="PANTHER" id="PTHR43808">
    <property type="entry name" value="ACETYLORNITHINE DEACETYLASE"/>
    <property type="match status" value="1"/>
</dbReference>
<dbReference type="Proteomes" id="UP001178322">
    <property type="component" value="Chromosome"/>
</dbReference>
<dbReference type="EMBL" id="CP126101">
    <property type="protein sequence ID" value="WHY53627.1"/>
    <property type="molecule type" value="Genomic_DNA"/>
</dbReference>
<dbReference type="InterPro" id="IPR002933">
    <property type="entry name" value="Peptidase_M20"/>
</dbReference>
<evidence type="ECO:0000256" key="2">
    <source>
        <dbReference type="ARBA" id="ARBA00001947"/>
    </source>
</evidence>
<dbReference type="Pfam" id="PF01546">
    <property type="entry name" value="Peptidase_M20"/>
    <property type="match status" value="1"/>
</dbReference>
<evidence type="ECO:0000313" key="10">
    <source>
        <dbReference type="Proteomes" id="UP001178322"/>
    </source>
</evidence>
<reference evidence="9" key="1">
    <citation type="submission" date="2023-05" db="EMBL/GenBank/DDBJ databases">
        <title>Comparative genomics of Bacillaceae isolates and their secondary metabolite potential.</title>
        <authorList>
            <person name="Song L."/>
            <person name="Nielsen L.J."/>
            <person name="Mohite O."/>
            <person name="Xu X."/>
            <person name="Weber T."/>
            <person name="Kovacs A.T."/>
        </authorList>
    </citation>
    <scope>NUCLEOTIDE SEQUENCE</scope>
    <source>
        <strain evidence="9">LY1</strain>
    </source>
</reference>
<evidence type="ECO:0000256" key="4">
    <source>
        <dbReference type="ARBA" id="ARBA00022723"/>
    </source>
</evidence>
<protein>
    <submittedName>
        <fullName evidence="9">ArgE/DapE family deacylase</fullName>
    </submittedName>
</protein>
<accession>A0AAX3X2T9</accession>
<feature type="domain" description="Peptidase M20 dimerisation" evidence="8">
    <location>
        <begin position="213"/>
        <end position="332"/>
    </location>
</feature>
<dbReference type="PANTHER" id="PTHR43808:SF25">
    <property type="entry name" value="PEPTIDASE M20 DIMERISATION DOMAIN-CONTAINING PROTEIN"/>
    <property type="match status" value="1"/>
</dbReference>
<dbReference type="SUPFAM" id="SSF53187">
    <property type="entry name" value="Zn-dependent exopeptidases"/>
    <property type="match status" value="1"/>
</dbReference>
<comment type="similarity">
    <text evidence="3">Belongs to the peptidase M20A family.</text>
</comment>
<organism evidence="9 10">
    <name type="scientific">Lysinibacillus pakistanensis</name>
    <dbReference type="NCBI Taxonomy" id="759811"/>
    <lineage>
        <taxon>Bacteria</taxon>
        <taxon>Bacillati</taxon>
        <taxon>Bacillota</taxon>
        <taxon>Bacilli</taxon>
        <taxon>Bacillales</taxon>
        <taxon>Bacillaceae</taxon>
        <taxon>Lysinibacillus</taxon>
    </lineage>
</organism>
<sequence length="443" mass="48453">MKNTLSVENIQRDVLATIDEMREEIIQLASNMVKIPSVNPNYDGVNKAEVIGGEKNVQLFLKPIFEGICDEVDMWEVEEHRPNLVGRMKGSGNGGKSLIFNGHIDVVPPGPNSDWKFNDPFSGRVEDGRLYGRGACDMKGGIAAQIMAAKALKKLGVQLKGDLLLETVVGEETMDHELGVTATVERGYTADAAIVSEPSGPPQSLAVVPVSPGVIRMHITVKGKTTHASVRREFIRAGGKHGEVGINAVEKGMYIVQALQQLEDEWGFTKKHELFEPGHFSIHPGIIHGKSYDVDLPFVVSDYCTIQYAVWHHPKETFEEVKAEILGHVERAVQNDLWLRINPPEVEFLLHWPAFDVAVDHPIVQATSRAHKEATGEEATIHGFVAVADAAFLNAKGIPSIIYGPGSILVAHAANEYVLVEDLIKAAKTYALTAIDWCGIEGL</sequence>
<dbReference type="SUPFAM" id="SSF55031">
    <property type="entry name" value="Bacterial exopeptidase dimerisation domain"/>
    <property type="match status" value="1"/>
</dbReference>
<evidence type="ECO:0000256" key="6">
    <source>
        <dbReference type="ARBA" id="ARBA00022833"/>
    </source>
</evidence>
<dbReference type="InterPro" id="IPR050072">
    <property type="entry name" value="Peptidase_M20A"/>
</dbReference>
<comment type="cofactor">
    <cofactor evidence="1">
        <name>Co(2+)</name>
        <dbReference type="ChEBI" id="CHEBI:48828"/>
    </cofactor>
</comment>
<dbReference type="AlphaFoldDB" id="A0AAX3X2T9"/>
<dbReference type="InterPro" id="IPR010182">
    <property type="entry name" value="ArgE/DapE"/>
</dbReference>
<evidence type="ECO:0000256" key="1">
    <source>
        <dbReference type="ARBA" id="ARBA00001941"/>
    </source>
</evidence>
<dbReference type="InterPro" id="IPR011650">
    <property type="entry name" value="Peptidase_M20_dimer"/>
</dbReference>
<dbReference type="RefSeq" id="WP_283872042.1">
    <property type="nucleotide sequence ID" value="NZ_CP126101.1"/>
</dbReference>
<dbReference type="GO" id="GO:0046872">
    <property type="term" value="F:metal ion binding"/>
    <property type="evidence" value="ECO:0007669"/>
    <property type="project" value="UniProtKB-KW"/>
</dbReference>
<dbReference type="GO" id="GO:0016787">
    <property type="term" value="F:hydrolase activity"/>
    <property type="evidence" value="ECO:0007669"/>
    <property type="project" value="UniProtKB-KW"/>
</dbReference>
<gene>
    <name evidence="9" type="ORF">QNH24_10445</name>
</gene>
<evidence type="ECO:0000313" key="9">
    <source>
        <dbReference type="EMBL" id="WHY53627.1"/>
    </source>
</evidence>
<dbReference type="Gene3D" id="3.30.70.360">
    <property type="match status" value="1"/>
</dbReference>
<evidence type="ECO:0000256" key="3">
    <source>
        <dbReference type="ARBA" id="ARBA00006247"/>
    </source>
</evidence>
<dbReference type="Pfam" id="PF07687">
    <property type="entry name" value="M20_dimer"/>
    <property type="match status" value="1"/>
</dbReference>
<keyword evidence="7" id="KW-0170">Cobalt</keyword>
<keyword evidence="4" id="KW-0479">Metal-binding</keyword>